<dbReference type="OrthoDB" id="9445642at2759"/>
<dbReference type="Gene3D" id="1.20.1070.10">
    <property type="entry name" value="Rhodopsin 7-helix transmembrane proteins"/>
    <property type="match status" value="1"/>
</dbReference>
<feature type="domain" description="G-protein coupled receptors family 1 profile" evidence="12">
    <location>
        <begin position="43"/>
        <end position="293"/>
    </location>
</feature>
<evidence type="ECO:0000256" key="8">
    <source>
        <dbReference type="ARBA" id="ARBA00023170"/>
    </source>
</evidence>
<dbReference type="PANTHER" id="PTHR24246">
    <property type="entry name" value="OLFACTORY RECEPTOR AND ADENOSINE RECEPTOR"/>
    <property type="match status" value="1"/>
</dbReference>
<keyword evidence="15" id="KW-1185">Reference proteome</keyword>
<dbReference type="eggNOG" id="KOG3656">
    <property type="taxonomic scope" value="Eukaryota"/>
</dbReference>
<dbReference type="SUPFAM" id="SSF81321">
    <property type="entry name" value="Family A G protein-coupled receptor-like"/>
    <property type="match status" value="1"/>
</dbReference>
<dbReference type="PROSITE" id="PS50262">
    <property type="entry name" value="G_PROTEIN_RECEP_F1_2"/>
    <property type="match status" value="1"/>
</dbReference>
<feature type="transmembrane region" description="Helical" evidence="11">
    <location>
        <begin position="64"/>
        <end position="88"/>
    </location>
</feature>
<protein>
    <recommendedName>
        <fullName evidence="12">G-protein coupled receptors family 1 profile domain-containing protein</fullName>
    </recommendedName>
</protein>
<dbReference type="PANTHER" id="PTHR24246:SF27">
    <property type="entry name" value="ADENOSINE RECEPTOR, ISOFORM A"/>
    <property type="match status" value="1"/>
</dbReference>
<evidence type="ECO:0000256" key="11">
    <source>
        <dbReference type="SAM" id="Phobius"/>
    </source>
</evidence>
<dbReference type="EMBL" id="AMQM01003012">
    <property type="status" value="NOT_ANNOTATED_CDS"/>
    <property type="molecule type" value="Genomic_DNA"/>
</dbReference>
<keyword evidence="6 11" id="KW-0472">Membrane</keyword>
<evidence type="ECO:0000256" key="5">
    <source>
        <dbReference type="ARBA" id="ARBA00023040"/>
    </source>
</evidence>
<evidence type="ECO:0000256" key="6">
    <source>
        <dbReference type="ARBA" id="ARBA00023136"/>
    </source>
</evidence>
<keyword evidence="2" id="KW-1003">Cell membrane</keyword>
<feature type="transmembrane region" description="Helical" evidence="11">
    <location>
        <begin position="272"/>
        <end position="296"/>
    </location>
</feature>
<sequence>MKESPVAIDITIATLITISLTSVYIDYVQVSGEVIIAIITILTNGLVLLAIATYPSLQTVTNYFVASLSTADLFVGLIGIPCVLTTMYQLPENFSGCLTLNTMIVILTQISIFSLLVIAVDRLFCAIRYPFEYNRICTPKRAVILIIITWVLSVVVTLMPSFAWNLKNQVNFVKACEFRIVIDMRYMVHFNFFGCVLTPLIIMIILYCYIFSVVLKQMRSIAESQMQQSSSTWAKDIKAAKWFAVVLFCFILSWLPMHTINCISVFNNYTNFTLLNIAILLTHLNSAFNPVLYALGNSKFEIALRKLFHMKLRTVDNESEFG</sequence>
<dbReference type="PRINTS" id="PR00424">
    <property type="entry name" value="ADENOSINER"/>
</dbReference>
<evidence type="ECO:0000256" key="2">
    <source>
        <dbReference type="ARBA" id="ARBA00022475"/>
    </source>
</evidence>
<feature type="transmembrane region" description="Helical" evidence="11">
    <location>
        <begin position="100"/>
        <end position="121"/>
    </location>
</feature>
<organism evidence="14 15">
    <name type="scientific">Helobdella robusta</name>
    <name type="common">Californian leech</name>
    <dbReference type="NCBI Taxonomy" id="6412"/>
    <lineage>
        <taxon>Eukaryota</taxon>
        <taxon>Metazoa</taxon>
        <taxon>Spiralia</taxon>
        <taxon>Lophotrochozoa</taxon>
        <taxon>Annelida</taxon>
        <taxon>Clitellata</taxon>
        <taxon>Hirudinea</taxon>
        <taxon>Rhynchobdellida</taxon>
        <taxon>Glossiphoniidae</taxon>
        <taxon>Helobdella</taxon>
    </lineage>
</organism>
<keyword evidence="3 11" id="KW-0812">Transmembrane</keyword>
<dbReference type="RefSeq" id="XP_009012740.1">
    <property type="nucleotide sequence ID" value="XM_009014492.1"/>
</dbReference>
<dbReference type="SMART" id="SM01381">
    <property type="entry name" value="7TM_GPCR_Srsx"/>
    <property type="match status" value="1"/>
</dbReference>
<dbReference type="CTD" id="20214996"/>
<reference evidence="14" key="3">
    <citation type="submission" date="2015-06" db="UniProtKB">
        <authorList>
            <consortium name="EnsemblMetazoa"/>
        </authorList>
    </citation>
    <scope>IDENTIFICATION</scope>
</reference>
<dbReference type="Proteomes" id="UP000015101">
    <property type="component" value="Unassembled WGS sequence"/>
</dbReference>
<evidence type="ECO:0000313" key="15">
    <source>
        <dbReference type="Proteomes" id="UP000015101"/>
    </source>
</evidence>
<dbReference type="GO" id="GO:0001609">
    <property type="term" value="F:G protein-coupled adenosine receptor activity"/>
    <property type="evidence" value="ECO:0000318"/>
    <property type="project" value="GO_Central"/>
</dbReference>
<keyword evidence="4 11" id="KW-1133">Transmembrane helix</keyword>
<dbReference type="GO" id="GO:0005886">
    <property type="term" value="C:plasma membrane"/>
    <property type="evidence" value="ECO:0000318"/>
    <property type="project" value="GO_Central"/>
</dbReference>
<name>T1G1P8_HELRO</name>
<dbReference type="HOGENOM" id="CLU_009579_11_5_1"/>
<evidence type="ECO:0000313" key="14">
    <source>
        <dbReference type="EnsemblMetazoa" id="HelroP74348"/>
    </source>
</evidence>
<proteinExistence type="predicted"/>
<evidence type="ECO:0000256" key="3">
    <source>
        <dbReference type="ARBA" id="ARBA00022692"/>
    </source>
</evidence>
<evidence type="ECO:0000256" key="9">
    <source>
        <dbReference type="ARBA" id="ARBA00023180"/>
    </source>
</evidence>
<dbReference type="InParanoid" id="T1G1P8"/>
<comment type="subcellular location">
    <subcellularLocation>
        <location evidence="1">Cell membrane</location>
        <topology evidence="1">Multi-pass membrane protein</topology>
    </subcellularLocation>
</comment>
<reference evidence="13 15" key="2">
    <citation type="journal article" date="2013" name="Nature">
        <title>Insights into bilaterian evolution from three spiralian genomes.</title>
        <authorList>
            <person name="Simakov O."/>
            <person name="Marletaz F."/>
            <person name="Cho S.J."/>
            <person name="Edsinger-Gonzales E."/>
            <person name="Havlak P."/>
            <person name="Hellsten U."/>
            <person name="Kuo D.H."/>
            <person name="Larsson T."/>
            <person name="Lv J."/>
            <person name="Arendt D."/>
            <person name="Savage R."/>
            <person name="Osoegawa K."/>
            <person name="de Jong P."/>
            <person name="Grimwood J."/>
            <person name="Chapman J.A."/>
            <person name="Shapiro H."/>
            <person name="Aerts A."/>
            <person name="Otillar R.P."/>
            <person name="Terry A.Y."/>
            <person name="Boore J.L."/>
            <person name="Grigoriev I.V."/>
            <person name="Lindberg D.R."/>
            <person name="Seaver E.C."/>
            <person name="Weisblat D.A."/>
            <person name="Putnam N.H."/>
            <person name="Rokhsar D.S."/>
        </authorList>
    </citation>
    <scope>NUCLEOTIDE SEQUENCE</scope>
</reference>
<evidence type="ECO:0000259" key="12">
    <source>
        <dbReference type="PROSITE" id="PS50262"/>
    </source>
</evidence>
<feature type="transmembrane region" description="Helical" evidence="11">
    <location>
        <begin position="7"/>
        <end position="28"/>
    </location>
</feature>
<dbReference type="EnsemblMetazoa" id="HelroT74348">
    <property type="protein sequence ID" value="HelroP74348"/>
    <property type="gene ID" value="HelroG74348"/>
</dbReference>
<accession>T1G1P8</accession>
<feature type="transmembrane region" description="Helical" evidence="11">
    <location>
        <begin position="186"/>
        <end position="210"/>
    </location>
</feature>
<keyword evidence="7" id="KW-1015">Disulfide bond</keyword>
<dbReference type="GeneID" id="20214996"/>
<dbReference type="OMA" id="IWAVRIN"/>
<dbReference type="Pfam" id="PF00001">
    <property type="entry name" value="7tm_1"/>
    <property type="match status" value="1"/>
</dbReference>
<keyword evidence="8" id="KW-0675">Receptor</keyword>
<dbReference type="InterPro" id="IPR017452">
    <property type="entry name" value="GPCR_Rhodpsn_7TM"/>
</dbReference>
<evidence type="ECO:0000256" key="7">
    <source>
        <dbReference type="ARBA" id="ARBA00023157"/>
    </source>
</evidence>
<gene>
    <name evidence="14" type="primary">20214996</name>
    <name evidence="13" type="ORF">HELRODRAFT_74348</name>
</gene>
<dbReference type="KEGG" id="hro:HELRODRAFT_74348"/>
<evidence type="ECO:0000256" key="1">
    <source>
        <dbReference type="ARBA" id="ARBA00004651"/>
    </source>
</evidence>
<dbReference type="AlphaFoldDB" id="T1G1P8"/>
<dbReference type="GO" id="GO:0007186">
    <property type="term" value="P:G protein-coupled receptor signaling pathway"/>
    <property type="evidence" value="ECO:0000318"/>
    <property type="project" value="GO_Central"/>
</dbReference>
<dbReference type="InterPro" id="IPR000276">
    <property type="entry name" value="GPCR_Rhodpsn"/>
</dbReference>
<feature type="transmembrane region" description="Helical" evidence="11">
    <location>
        <begin position="242"/>
        <end position="266"/>
    </location>
</feature>
<feature type="transmembrane region" description="Helical" evidence="11">
    <location>
        <begin position="34"/>
        <end position="52"/>
    </location>
</feature>
<evidence type="ECO:0000256" key="4">
    <source>
        <dbReference type="ARBA" id="ARBA00022989"/>
    </source>
</evidence>
<keyword evidence="10" id="KW-0807">Transducer</keyword>
<dbReference type="InterPro" id="IPR001634">
    <property type="entry name" value="Adenosn_rcpt"/>
</dbReference>
<evidence type="ECO:0000256" key="10">
    <source>
        <dbReference type="ARBA" id="ARBA00023224"/>
    </source>
</evidence>
<dbReference type="EMBL" id="KB096023">
    <property type="protein sequence ID" value="ESO08718.1"/>
    <property type="molecule type" value="Genomic_DNA"/>
</dbReference>
<feature type="transmembrane region" description="Helical" evidence="11">
    <location>
        <begin position="142"/>
        <end position="166"/>
    </location>
</feature>
<dbReference type="STRING" id="6412.T1G1P8"/>
<reference evidence="15" key="1">
    <citation type="submission" date="2012-12" db="EMBL/GenBank/DDBJ databases">
        <authorList>
            <person name="Hellsten U."/>
            <person name="Grimwood J."/>
            <person name="Chapman J.A."/>
            <person name="Shapiro H."/>
            <person name="Aerts A."/>
            <person name="Otillar R.P."/>
            <person name="Terry A.Y."/>
            <person name="Boore J.L."/>
            <person name="Simakov O."/>
            <person name="Marletaz F."/>
            <person name="Cho S.-J."/>
            <person name="Edsinger-Gonzales E."/>
            <person name="Havlak P."/>
            <person name="Kuo D.-H."/>
            <person name="Larsson T."/>
            <person name="Lv J."/>
            <person name="Arendt D."/>
            <person name="Savage R."/>
            <person name="Osoegawa K."/>
            <person name="de Jong P."/>
            <person name="Lindberg D.R."/>
            <person name="Seaver E.C."/>
            <person name="Weisblat D.A."/>
            <person name="Putnam N.H."/>
            <person name="Grigoriev I.V."/>
            <person name="Rokhsar D.S."/>
        </authorList>
    </citation>
    <scope>NUCLEOTIDE SEQUENCE</scope>
</reference>
<evidence type="ECO:0000313" key="13">
    <source>
        <dbReference type="EMBL" id="ESO08718.1"/>
    </source>
</evidence>
<dbReference type="PRINTS" id="PR00237">
    <property type="entry name" value="GPCRRHODOPSN"/>
</dbReference>
<keyword evidence="5" id="KW-0297">G-protein coupled receptor</keyword>
<keyword evidence="9" id="KW-0325">Glycoprotein</keyword>